<evidence type="ECO:0000313" key="1">
    <source>
        <dbReference type="EnsemblPlants" id="Solyc11g045410.1.1.1"/>
    </source>
</evidence>
<evidence type="ECO:0008006" key="3">
    <source>
        <dbReference type="Google" id="ProtNLM"/>
    </source>
</evidence>
<dbReference type="AlphaFoldDB" id="A0A3Q7IWH4"/>
<reference evidence="1" key="2">
    <citation type="submission" date="2019-01" db="UniProtKB">
        <authorList>
            <consortium name="EnsemblPlants"/>
        </authorList>
    </citation>
    <scope>IDENTIFICATION</scope>
    <source>
        <strain evidence="1">cv. Heinz 1706</strain>
    </source>
</reference>
<dbReference type="OMA" id="HVSQWIN"/>
<dbReference type="InParanoid" id="A0A3Q7IWH4"/>
<sequence>MKMTLLGLQAGICDPENKQASNQFVSQWHDKLRDAVDSAEIFTEQVNYEALRLKLDGQHQNFAETSNQQVSDLNLCLGDEFFLNIKDKLEDTIETLEVLESKLAALP</sequence>
<evidence type="ECO:0000313" key="2">
    <source>
        <dbReference type="Proteomes" id="UP000004994"/>
    </source>
</evidence>
<reference evidence="1" key="1">
    <citation type="journal article" date="2012" name="Nature">
        <title>The tomato genome sequence provides insights into fleshy fruit evolution.</title>
        <authorList>
            <consortium name="Tomato Genome Consortium"/>
        </authorList>
    </citation>
    <scope>NUCLEOTIDE SEQUENCE [LARGE SCALE GENOMIC DNA]</scope>
    <source>
        <strain evidence="1">cv. Heinz 1706</strain>
    </source>
</reference>
<dbReference type="Gramene" id="Solyc11g045410.1.1">
    <property type="protein sequence ID" value="Solyc11g045410.1.1.1"/>
    <property type="gene ID" value="Solyc11g045410.1"/>
</dbReference>
<dbReference type="EnsemblPlants" id="Solyc11g045410.1.1">
    <property type="protein sequence ID" value="Solyc11g045410.1.1.1"/>
    <property type="gene ID" value="Solyc11g045410.1"/>
</dbReference>
<proteinExistence type="predicted"/>
<dbReference type="SMR" id="A0A3Q7IWH4"/>
<accession>A0A3Q7IWH4</accession>
<keyword evidence="2" id="KW-1185">Reference proteome</keyword>
<dbReference type="PaxDb" id="4081-Solyc11g045410.1.1"/>
<protein>
    <recommendedName>
        <fullName evidence="3">Rx N-terminal domain-containing protein</fullName>
    </recommendedName>
</protein>
<name>A0A3Q7IWH4_SOLLC</name>
<dbReference type="Proteomes" id="UP000004994">
    <property type="component" value="Chromosome 11"/>
</dbReference>
<organism evidence="1">
    <name type="scientific">Solanum lycopersicum</name>
    <name type="common">Tomato</name>
    <name type="synonym">Lycopersicon esculentum</name>
    <dbReference type="NCBI Taxonomy" id="4081"/>
    <lineage>
        <taxon>Eukaryota</taxon>
        <taxon>Viridiplantae</taxon>
        <taxon>Streptophyta</taxon>
        <taxon>Embryophyta</taxon>
        <taxon>Tracheophyta</taxon>
        <taxon>Spermatophyta</taxon>
        <taxon>Magnoliopsida</taxon>
        <taxon>eudicotyledons</taxon>
        <taxon>Gunneridae</taxon>
        <taxon>Pentapetalae</taxon>
        <taxon>asterids</taxon>
        <taxon>lamiids</taxon>
        <taxon>Solanales</taxon>
        <taxon>Solanaceae</taxon>
        <taxon>Solanoideae</taxon>
        <taxon>Solaneae</taxon>
        <taxon>Solanum</taxon>
        <taxon>Solanum subgen. Lycopersicon</taxon>
    </lineage>
</organism>